<evidence type="ECO:0000313" key="1">
    <source>
        <dbReference type="EMBL" id="MEE6129418.1"/>
    </source>
</evidence>
<evidence type="ECO:0000313" key="2">
    <source>
        <dbReference type="Proteomes" id="UP001350005"/>
    </source>
</evidence>
<organism evidence="1 2">
    <name type="scientific">Chryseobacterium arthrosphaerae</name>
    <dbReference type="NCBI Taxonomy" id="651561"/>
    <lineage>
        <taxon>Bacteria</taxon>
        <taxon>Pseudomonadati</taxon>
        <taxon>Bacteroidota</taxon>
        <taxon>Flavobacteriia</taxon>
        <taxon>Flavobacteriales</taxon>
        <taxon>Weeksellaceae</taxon>
        <taxon>Chryseobacterium group</taxon>
        <taxon>Chryseobacterium</taxon>
    </lineage>
</organism>
<accession>A0ABU7R3M4</accession>
<evidence type="ECO:0008006" key="3">
    <source>
        <dbReference type="Google" id="ProtNLM"/>
    </source>
</evidence>
<dbReference type="RefSeq" id="WP_241309161.1">
    <property type="nucleotide sequence ID" value="NZ_JAKYXJ010000001.1"/>
</dbReference>
<gene>
    <name evidence="1" type="ORF">V2E39_18610</name>
</gene>
<keyword evidence="2" id="KW-1185">Reference proteome</keyword>
<comment type="caution">
    <text evidence="1">The sequence shown here is derived from an EMBL/GenBank/DDBJ whole genome shotgun (WGS) entry which is preliminary data.</text>
</comment>
<reference evidence="1 2" key="1">
    <citation type="submission" date="2024-01" db="EMBL/GenBank/DDBJ databases">
        <title>Whole genome of Chryseobacterium arthrosphaerae NNCa 2741.</title>
        <authorList>
            <person name="Boriskina E.V."/>
            <person name="Gordinskaya N.A."/>
            <person name="Kropotov V.S."/>
            <person name="Alekseeva A.E."/>
            <person name="Makhova M.A."/>
            <person name="Kryazhev D.V."/>
            <person name="Shkurkina I.S."/>
        </authorList>
    </citation>
    <scope>NUCLEOTIDE SEQUENCE [LARGE SCALE GENOMIC DNA]</scope>
    <source>
        <strain evidence="1 2">NNCa 2741</strain>
    </source>
</reference>
<dbReference type="EMBL" id="JAZGJU010000047">
    <property type="protein sequence ID" value="MEE6129418.1"/>
    <property type="molecule type" value="Genomic_DNA"/>
</dbReference>
<proteinExistence type="predicted"/>
<dbReference type="Proteomes" id="UP001350005">
    <property type="component" value="Unassembled WGS sequence"/>
</dbReference>
<sequence length="371" mass="43930">MITLYKLTSEKELLGIGKTLFKEFISDIPLHFRTVVIPDPIPEPGMFLVKCEIQENTISNFKRLENGELMVETDRIPLFNTLINDKIKIVDYFGHTKEFEKEILEVLEKEERFFKIRLDTFLETNDHTIIPYDYLKKGTDKDDRFTDSTEKETLQRLKKIIEKQKLFAERAIEKTSNINSVEEAVSFLINEELDEHRIREIKNKSIVTQFSRAKEHFGLAMHLRNLFIYPNKNKVFLQHLSNYNGHYVTNKGEHGEGIIADLLWRTLNDCTTTPENKQRIVEIKTKINDFRDLKALKALKLLSYNLADEVIRKYLDLEDKKDSDEENFEFYYYEQKRILAGISNGKRSVYDQFSRDYFTVRDLIEKLKQKS</sequence>
<protein>
    <recommendedName>
        <fullName evidence="3">DUF4263 domain-containing protein</fullName>
    </recommendedName>
</protein>
<name>A0ABU7R3M4_9FLAO</name>